<keyword evidence="1" id="KW-0812">Transmembrane</keyword>
<dbReference type="PATRIC" id="fig|1217705.3.peg.984"/>
<dbReference type="STRING" id="1217705.F900_01026"/>
<dbReference type="HOGENOM" id="CLU_140152_0_0_6"/>
<organism evidence="2 3">
    <name type="scientific">Acinetobacter modestus</name>
    <dbReference type="NCBI Taxonomy" id="1776740"/>
    <lineage>
        <taxon>Bacteria</taxon>
        <taxon>Pseudomonadati</taxon>
        <taxon>Pseudomonadota</taxon>
        <taxon>Gammaproteobacteria</taxon>
        <taxon>Moraxellales</taxon>
        <taxon>Moraxellaceae</taxon>
        <taxon>Acinetobacter</taxon>
    </lineage>
</organism>
<dbReference type="EMBL" id="APRP01000014">
    <property type="protein sequence ID" value="ENX02580.1"/>
    <property type="molecule type" value="Genomic_DNA"/>
</dbReference>
<evidence type="ECO:0000256" key="1">
    <source>
        <dbReference type="SAM" id="Phobius"/>
    </source>
</evidence>
<sequence length="149" mass="16743">MELKTIDDNTSVLKVVSVVLLTWLFAALFIFCWYWAINKVQASDTITPILEQQVITQDYYQVATTKLTSNITGDAIVSMGSFIVPVKFTFDTSIEHDESVIEINNLEIGVITDITGKHKYNDFTINLDHQGINAALVSYIKKHNLTEGI</sequence>
<comment type="caution">
    <text evidence="2">The sequence shown here is derived from an EMBL/GenBank/DDBJ whole genome shotgun (WGS) entry which is preliminary data.</text>
</comment>
<dbReference type="Proteomes" id="UP000013248">
    <property type="component" value="Unassembled WGS sequence"/>
</dbReference>
<keyword evidence="1" id="KW-1133">Transmembrane helix</keyword>
<reference evidence="2 3" key="1">
    <citation type="submission" date="2013-02" db="EMBL/GenBank/DDBJ databases">
        <title>The Genome Sequence of Acinetobacter sp. ANC 3862.</title>
        <authorList>
            <consortium name="The Broad Institute Genome Sequencing Platform"/>
            <consortium name="The Broad Institute Genome Sequencing Center for Infectious Disease"/>
            <person name="Cerqueira G."/>
            <person name="Feldgarden M."/>
            <person name="Courvalin P."/>
            <person name="Perichon B."/>
            <person name="Grillot-Courvalin C."/>
            <person name="Clermont D."/>
            <person name="Rocha E."/>
            <person name="Yoon E.-J."/>
            <person name="Nemec A."/>
            <person name="Walker B."/>
            <person name="Young S.K."/>
            <person name="Zeng Q."/>
            <person name="Gargeya S."/>
            <person name="Fitzgerald M."/>
            <person name="Haas B."/>
            <person name="Abouelleil A."/>
            <person name="Alvarado L."/>
            <person name="Arachchi H.M."/>
            <person name="Berlin A.M."/>
            <person name="Chapman S.B."/>
            <person name="Dewar J."/>
            <person name="Goldberg J."/>
            <person name="Griggs A."/>
            <person name="Gujja S."/>
            <person name="Hansen M."/>
            <person name="Howarth C."/>
            <person name="Imamovic A."/>
            <person name="Larimer J."/>
            <person name="McCowan C."/>
            <person name="Murphy C."/>
            <person name="Neiman D."/>
            <person name="Pearson M."/>
            <person name="Priest M."/>
            <person name="Roberts A."/>
            <person name="Saif S."/>
            <person name="Shea T."/>
            <person name="Sisk P."/>
            <person name="Sykes S."/>
            <person name="Wortman J."/>
            <person name="Nusbaum C."/>
            <person name="Birren B."/>
        </authorList>
    </citation>
    <scope>NUCLEOTIDE SEQUENCE [LARGE SCALE GENOMIC DNA]</scope>
    <source>
        <strain evidence="2 3">ANC 3862</strain>
    </source>
</reference>
<proteinExistence type="predicted"/>
<name>N9NKS5_9GAMM</name>
<keyword evidence="1" id="KW-0472">Membrane</keyword>
<feature type="transmembrane region" description="Helical" evidence="1">
    <location>
        <begin position="12"/>
        <end position="36"/>
    </location>
</feature>
<protein>
    <submittedName>
        <fullName evidence="2">Uncharacterized protein</fullName>
    </submittedName>
</protein>
<dbReference type="RefSeq" id="WP_005215576.1">
    <property type="nucleotide sequence ID" value="NZ_KB850089.1"/>
</dbReference>
<evidence type="ECO:0000313" key="2">
    <source>
        <dbReference type="EMBL" id="ENX02580.1"/>
    </source>
</evidence>
<gene>
    <name evidence="2" type="ORF">F900_01026</name>
</gene>
<dbReference type="AlphaFoldDB" id="N9NKS5"/>
<evidence type="ECO:0000313" key="3">
    <source>
        <dbReference type="Proteomes" id="UP000013248"/>
    </source>
</evidence>
<accession>N9NKS5</accession>